<dbReference type="NCBIfam" id="NF002730">
    <property type="entry name" value="PRK02628.1"/>
    <property type="match status" value="1"/>
</dbReference>
<comment type="function">
    <text evidence="7">Catalyzes the ATP-dependent amidation of deamido-NAD to form NAD. Uses L-glutamine as a nitrogen source.</text>
</comment>
<feature type="binding site" evidence="7">
    <location>
        <begin position="523"/>
        <end position="526"/>
    </location>
    <ligand>
        <name>deamido-NAD(+)</name>
        <dbReference type="ChEBI" id="CHEBI:58437"/>
        <note>ligand shared between two neighboring subunits</note>
    </ligand>
</feature>
<evidence type="ECO:0000256" key="2">
    <source>
        <dbReference type="ARBA" id="ARBA00007145"/>
    </source>
</evidence>
<reference evidence="12" key="5">
    <citation type="submission" date="2024-05" db="EMBL/GenBank/DDBJ databases">
        <authorList>
            <person name="Sun Q."/>
            <person name="Sedlacek I."/>
        </authorList>
    </citation>
    <scope>NUCLEOTIDE SEQUENCE</scope>
    <source>
        <strain evidence="12">CCM 7403</strain>
    </source>
</reference>
<gene>
    <name evidence="7 12" type="primary">nadE</name>
    <name evidence="13" type="ORF">E2C04_10995</name>
    <name evidence="12" type="ORF">GCM10007231_32700</name>
</gene>
<evidence type="ECO:0000256" key="8">
    <source>
        <dbReference type="PIRNR" id="PIRNR006630"/>
    </source>
</evidence>
<dbReference type="FunFam" id="1.10.10.1140:FF:000001">
    <property type="entry name" value="Glutamine-dependent NAD(+) synthetase"/>
    <property type="match status" value="1"/>
</dbReference>
<feature type="binding site" evidence="7">
    <location>
        <begin position="399"/>
        <end position="406"/>
    </location>
    <ligand>
        <name>ATP</name>
        <dbReference type="ChEBI" id="CHEBI:30616"/>
    </ligand>
</feature>
<organism evidence="13 14">
    <name type="scientific">Nocardioides daphniae</name>
    <dbReference type="NCBI Taxonomy" id="402297"/>
    <lineage>
        <taxon>Bacteria</taxon>
        <taxon>Bacillati</taxon>
        <taxon>Actinomycetota</taxon>
        <taxon>Actinomycetes</taxon>
        <taxon>Propionibacteriales</taxon>
        <taxon>Nocardioidaceae</taxon>
        <taxon>Nocardioides</taxon>
    </lineage>
</organism>
<accession>A0A4P7UDZ3</accession>
<feature type="active site" description="Proton acceptor; for glutaminase activity" evidence="7">
    <location>
        <position position="84"/>
    </location>
</feature>
<dbReference type="GO" id="GO:0004359">
    <property type="term" value="F:glutaminase activity"/>
    <property type="evidence" value="ECO:0007669"/>
    <property type="project" value="InterPro"/>
</dbReference>
<dbReference type="EC" id="6.3.5.1" evidence="7 8"/>
<dbReference type="GO" id="GO:0009435">
    <property type="term" value="P:NAD+ biosynthetic process"/>
    <property type="evidence" value="ECO:0007669"/>
    <property type="project" value="UniProtKB-UniRule"/>
</dbReference>
<evidence type="ECO:0000313" key="14">
    <source>
        <dbReference type="Proteomes" id="UP000297025"/>
    </source>
</evidence>
<feature type="active site" description="Nucleophile; for glutaminase activity" evidence="7">
    <location>
        <position position="209"/>
    </location>
</feature>
<feature type="binding site" evidence="7">
    <location>
        <position position="236"/>
    </location>
    <ligand>
        <name>L-glutamine</name>
        <dbReference type="ChEBI" id="CHEBI:58359"/>
    </ligand>
</feature>
<evidence type="ECO:0000256" key="9">
    <source>
        <dbReference type="RuleBase" id="RU003811"/>
    </source>
</evidence>
<feature type="binding site" evidence="7">
    <location>
        <position position="518"/>
    </location>
    <ligand>
        <name>deamido-NAD(+)</name>
        <dbReference type="ChEBI" id="CHEBI:58437"/>
        <note>ligand shared between two neighboring subunits</note>
    </ligand>
</feature>
<feature type="binding site" evidence="7">
    <location>
        <position position="668"/>
    </location>
    <ligand>
        <name>deamido-NAD(+)</name>
        <dbReference type="ChEBI" id="CHEBI:58437"/>
        <note>ligand shared between two neighboring subunits</note>
    </ligand>
</feature>
<dbReference type="AlphaFoldDB" id="A0A4P7UDZ3"/>
<evidence type="ECO:0000256" key="6">
    <source>
        <dbReference type="ARBA" id="ARBA00023027"/>
    </source>
</evidence>
<dbReference type="PANTHER" id="PTHR23090:SF9">
    <property type="entry name" value="GLUTAMINE-DEPENDENT NAD(+) SYNTHETASE"/>
    <property type="match status" value="1"/>
</dbReference>
<reference evidence="12" key="2">
    <citation type="journal article" date="2014" name="Int. J. Syst. Evol. Microbiol.">
        <title>Complete genome of a new Firmicutes species belonging to the dominant human colonic microbiota ('Ruminococcus bicirculans') reveals two chromosomes and a selective capacity to utilize plant glucans.</title>
        <authorList>
            <consortium name="NISC Comparative Sequencing Program"/>
            <person name="Wegmann U."/>
            <person name="Louis P."/>
            <person name="Goesmann A."/>
            <person name="Henrissat B."/>
            <person name="Duncan S.H."/>
            <person name="Flint H.J."/>
        </authorList>
    </citation>
    <scope>NUCLEOTIDE SEQUENCE</scope>
    <source>
        <strain evidence="12">CCM 7403</strain>
    </source>
</reference>
<keyword evidence="15" id="KW-1185">Reference proteome</keyword>
<dbReference type="Gene3D" id="3.40.50.620">
    <property type="entry name" value="HUPs"/>
    <property type="match status" value="1"/>
</dbReference>
<proteinExistence type="inferred from homology"/>
<dbReference type="Proteomes" id="UP000297025">
    <property type="component" value="Chromosome"/>
</dbReference>
<dbReference type="CDD" id="cd07570">
    <property type="entry name" value="GAT_Gln-NAD-synth"/>
    <property type="match status" value="1"/>
</dbReference>
<dbReference type="InterPro" id="IPR003694">
    <property type="entry name" value="NAD_synthase"/>
</dbReference>
<keyword evidence="5 7" id="KW-0067">ATP-binding</keyword>
<dbReference type="GO" id="GO:0003952">
    <property type="term" value="F:NAD+ synthase (glutamine-hydrolyzing) activity"/>
    <property type="evidence" value="ECO:0007669"/>
    <property type="project" value="UniProtKB-UniRule"/>
</dbReference>
<sequence>MESTDEHHVSRGTRSGRCGGGHAHPVRPYTRDVDFYSAYAQGFVRTAACTVPVSVADPEANTTTIIEQVRACHDEAVGVAVFPELALTGYAIDDLFLQQTLLDTVEVQLERLVAETVDLLPVVVVGAPLRHRSRLYNCAVVIHRGEVLGVAPKSHVPTYGEFYERRHFAPGDDQRGSWIHLNGVEVPFGPDLIFAATDLPALRLHVEICEDMWVPIPPSAEAALAGATVLANLSGSPITIARAEERRRLVEAASARCCAAYVYAAAGQGESTTDLSWDGQTMIYEVGDMLAEGQRFPQHAVRTVADVDVDRIDHERFRLNTFDDNRRGTGTGPDDFRTVEFTLDAPTGDVGLRRKVDRFPFVPDDPARLALDCFEAYNIQVNGLEKRIQSIGTPKAVIGVSGGLDSTHALIVAAKAMDRLGRPRSDVLGYTMPGFATGDTSKSLATRLATSLGVTFQEIDIRPAATQMLSDLGHPFAEGKEVYDVTFENVQAGLRYDYLFRLANHNGGLVVGTGDLSELALGWCTYGVGDQMSHYGVNAGVPKTLVQHLIRWVADSGEFDDETNEVLRAVLAQEITPELIPDVEGVKPQATQDTVGPYNLQDFTLFHMVRRGQRPSKVAFLAMHAWRDATVGEWPPGFPEDERPEYDLAQVRVWLEVFIRRFFANQFKRSALPNGPKVSAGGTMSPRGDWRMPSDASPAAWLAEMERIPAA</sequence>
<dbReference type="UniPathway" id="UPA00253">
    <property type="reaction ID" value="UER00334"/>
</dbReference>
<keyword evidence="4 7" id="KW-0547">Nucleotide-binding</keyword>
<dbReference type="PROSITE" id="PS50263">
    <property type="entry name" value="CN_HYDROLASE"/>
    <property type="match status" value="1"/>
</dbReference>
<keyword evidence="6 7" id="KW-0520">NAD</keyword>
<feature type="binding site" evidence="7">
    <location>
        <position position="242"/>
    </location>
    <ligand>
        <name>L-glutamine</name>
        <dbReference type="ChEBI" id="CHEBI:58359"/>
    </ligand>
</feature>
<evidence type="ECO:0000256" key="3">
    <source>
        <dbReference type="ARBA" id="ARBA00022598"/>
    </source>
</evidence>
<comment type="similarity">
    <text evidence="9">Belongs to the NAD synthetase family.</text>
</comment>
<comment type="pathway">
    <text evidence="1 7 8">Cofactor biosynthesis; NAD(+) biosynthesis; NAD(+) from deamido-NAD(+) (L-Gln route): step 1/1.</text>
</comment>
<dbReference type="OrthoDB" id="9760188at2"/>
<dbReference type="InterPro" id="IPR003010">
    <property type="entry name" value="C-N_Hydrolase"/>
</dbReference>
<comment type="catalytic activity">
    <reaction evidence="7 8">
        <text>deamido-NAD(+) + L-glutamine + ATP + H2O = L-glutamate + AMP + diphosphate + NAD(+) + H(+)</text>
        <dbReference type="Rhea" id="RHEA:24384"/>
        <dbReference type="ChEBI" id="CHEBI:15377"/>
        <dbReference type="ChEBI" id="CHEBI:15378"/>
        <dbReference type="ChEBI" id="CHEBI:29985"/>
        <dbReference type="ChEBI" id="CHEBI:30616"/>
        <dbReference type="ChEBI" id="CHEBI:33019"/>
        <dbReference type="ChEBI" id="CHEBI:57540"/>
        <dbReference type="ChEBI" id="CHEBI:58359"/>
        <dbReference type="ChEBI" id="CHEBI:58437"/>
        <dbReference type="ChEBI" id="CHEBI:456215"/>
        <dbReference type="EC" id="6.3.5.1"/>
    </reaction>
</comment>
<dbReference type="KEGG" id="ndp:E2C04_10995"/>
<evidence type="ECO:0000259" key="11">
    <source>
        <dbReference type="PROSITE" id="PS50263"/>
    </source>
</evidence>
<dbReference type="SUPFAM" id="SSF56317">
    <property type="entry name" value="Carbon-nitrogen hydrolase"/>
    <property type="match status" value="1"/>
</dbReference>
<dbReference type="InterPro" id="IPR036526">
    <property type="entry name" value="C-N_Hydrolase_sf"/>
</dbReference>
<reference evidence="15" key="3">
    <citation type="journal article" date="2019" name="Int. J. Syst. Evol. Microbiol.">
        <title>The Global Catalogue of Microorganisms (GCM) 10K type strain sequencing project: providing services to taxonomists for standard genome sequencing and annotation.</title>
        <authorList>
            <consortium name="The Broad Institute Genomics Platform"/>
            <consortium name="The Broad Institute Genome Sequencing Center for Infectious Disease"/>
            <person name="Wu L."/>
            <person name="Ma J."/>
        </authorList>
    </citation>
    <scope>NUCLEOTIDE SEQUENCE [LARGE SCALE GENOMIC DNA]</scope>
    <source>
        <strain evidence="15">CCM 7403</strain>
    </source>
</reference>
<evidence type="ECO:0000313" key="12">
    <source>
        <dbReference type="EMBL" id="GGD30680.1"/>
    </source>
</evidence>
<dbReference type="GO" id="GO:0005737">
    <property type="term" value="C:cytoplasm"/>
    <property type="evidence" value="ECO:0007669"/>
    <property type="project" value="InterPro"/>
</dbReference>
<dbReference type="FunFam" id="3.40.50.620:FF:000155">
    <property type="entry name" value="Glutamine-dependent NAD(+) synthetase"/>
    <property type="match status" value="1"/>
</dbReference>
<protein>
    <recommendedName>
        <fullName evidence="7 8">Glutamine-dependent NAD(+) synthetase</fullName>
        <ecNumber evidence="7 8">6.3.5.1</ecNumber>
    </recommendedName>
    <alternativeName>
        <fullName evidence="7 8">NAD(+) synthase [glutamine-hydrolyzing]</fullName>
    </alternativeName>
</protein>
<evidence type="ECO:0000256" key="4">
    <source>
        <dbReference type="ARBA" id="ARBA00022741"/>
    </source>
</evidence>
<feature type="binding site" evidence="7">
    <location>
        <position position="513"/>
    </location>
    <ligand>
        <name>ATP</name>
        <dbReference type="ChEBI" id="CHEBI:30616"/>
    </ligand>
</feature>
<dbReference type="Gene3D" id="1.10.10.1140">
    <property type="entry name" value="Glutamine-dependent NAD+ synthetase, C-terminal domain"/>
    <property type="match status" value="1"/>
</dbReference>
<dbReference type="EMBL" id="CP038462">
    <property type="protein sequence ID" value="QCC77568.1"/>
    <property type="molecule type" value="Genomic_DNA"/>
</dbReference>
<dbReference type="GO" id="GO:0008795">
    <property type="term" value="F:NAD+ synthase activity"/>
    <property type="evidence" value="ECO:0007669"/>
    <property type="project" value="UniProtKB-UniRule"/>
</dbReference>
<dbReference type="InterPro" id="IPR022310">
    <property type="entry name" value="NAD/GMP_synthase"/>
</dbReference>
<dbReference type="EMBL" id="BMCK01000006">
    <property type="protein sequence ID" value="GGD30680.1"/>
    <property type="molecule type" value="Genomic_DNA"/>
</dbReference>
<dbReference type="Proteomes" id="UP000630594">
    <property type="component" value="Unassembled WGS sequence"/>
</dbReference>
<evidence type="ECO:0000313" key="15">
    <source>
        <dbReference type="Proteomes" id="UP000630594"/>
    </source>
</evidence>
<evidence type="ECO:0000313" key="13">
    <source>
        <dbReference type="EMBL" id="QCC77568.1"/>
    </source>
</evidence>
<dbReference type="FunFam" id="3.60.110.10:FF:000020">
    <property type="entry name" value="Glutamine-dependent NAD(+) synthetase"/>
    <property type="match status" value="1"/>
</dbReference>
<dbReference type="CDD" id="cd00553">
    <property type="entry name" value="NAD_synthase"/>
    <property type="match status" value="1"/>
</dbReference>
<comment type="similarity">
    <text evidence="2 7 8">In the C-terminal section; belongs to the NAD synthetase family.</text>
</comment>
<feature type="binding site" evidence="7">
    <location>
        <position position="489"/>
    </location>
    <ligand>
        <name>deamido-NAD(+)</name>
        <dbReference type="ChEBI" id="CHEBI:58437"/>
        <note>ligand shared between two neighboring subunits</note>
    </ligand>
</feature>
<evidence type="ECO:0000256" key="10">
    <source>
        <dbReference type="SAM" id="MobiDB-lite"/>
    </source>
</evidence>
<evidence type="ECO:0000256" key="5">
    <source>
        <dbReference type="ARBA" id="ARBA00022840"/>
    </source>
</evidence>
<dbReference type="HAMAP" id="MF_02090">
    <property type="entry name" value="NadE_glutamine_dep"/>
    <property type="match status" value="1"/>
</dbReference>
<dbReference type="GO" id="GO:0005524">
    <property type="term" value="F:ATP binding"/>
    <property type="evidence" value="ECO:0007669"/>
    <property type="project" value="UniProtKB-UniRule"/>
</dbReference>
<dbReference type="Pfam" id="PF00795">
    <property type="entry name" value="CN_hydrolase"/>
    <property type="match status" value="1"/>
</dbReference>
<dbReference type="Gene3D" id="3.60.110.10">
    <property type="entry name" value="Carbon-nitrogen hydrolase"/>
    <property type="match status" value="1"/>
</dbReference>
<dbReference type="PIRSF" id="PIRSF006630">
    <property type="entry name" value="NADS_GAT"/>
    <property type="match status" value="1"/>
</dbReference>
<reference evidence="13" key="4">
    <citation type="submission" date="2019-03" db="EMBL/GenBank/DDBJ databases">
        <authorList>
            <person name="Huang Y."/>
        </authorList>
    </citation>
    <scope>NUCLEOTIDE SEQUENCE</scope>
    <source>
        <strain evidence="13">JCM 16608</strain>
    </source>
</reference>
<dbReference type="PANTHER" id="PTHR23090">
    <property type="entry name" value="NH 3 /GLUTAMINE-DEPENDENT NAD + SYNTHETASE"/>
    <property type="match status" value="1"/>
</dbReference>
<dbReference type="SUPFAM" id="SSF52402">
    <property type="entry name" value="Adenine nucleotide alpha hydrolases-like"/>
    <property type="match status" value="1"/>
</dbReference>
<keyword evidence="3 7" id="KW-0436">Ligase</keyword>
<dbReference type="InterPro" id="IPR014445">
    <property type="entry name" value="Gln-dep_NAD_synthase"/>
</dbReference>
<feature type="binding site" evidence="7">
    <location>
        <position position="159"/>
    </location>
    <ligand>
        <name>L-glutamine</name>
        <dbReference type="ChEBI" id="CHEBI:58359"/>
    </ligand>
</feature>
<feature type="active site" description="For glutaminase activity" evidence="7">
    <location>
        <position position="153"/>
    </location>
</feature>
<evidence type="ECO:0000256" key="1">
    <source>
        <dbReference type="ARBA" id="ARBA00005188"/>
    </source>
</evidence>
<feature type="region of interest" description="Disordered" evidence="10">
    <location>
        <begin position="1"/>
        <end position="23"/>
    </location>
</feature>
<name>A0A4P7UDZ3_9ACTN</name>
<feature type="domain" description="CN hydrolase" evidence="11">
    <location>
        <begin position="44"/>
        <end position="309"/>
    </location>
</feature>
<dbReference type="Pfam" id="PF02540">
    <property type="entry name" value="NAD_synthase"/>
    <property type="match status" value="1"/>
</dbReference>
<evidence type="ECO:0000256" key="7">
    <source>
        <dbReference type="HAMAP-Rule" id="MF_02090"/>
    </source>
</evidence>
<dbReference type="InterPro" id="IPR041856">
    <property type="entry name" value="NAD+_synth_C"/>
</dbReference>
<reference evidence="13 14" key="1">
    <citation type="journal article" date="2008" name="Int. J. Syst. Evol. Microbiol.">
        <title>Nocardioides daphniae sp. nov., isolated from Daphnia cucullata (Crustacea: Cladocera).</title>
        <authorList>
            <person name="Toth E.M."/>
            <person name="Keki Z."/>
            <person name="Homonnay Z.G."/>
            <person name="Borsodi A.K."/>
            <person name="Marialigeti K."/>
            <person name="Schumann P."/>
        </authorList>
    </citation>
    <scope>NUCLEOTIDE SEQUENCE [LARGE SCALE GENOMIC DNA]</scope>
    <source>
        <strain evidence="13 14">JCM 16608</strain>
    </source>
</reference>
<dbReference type="NCBIfam" id="TIGR00552">
    <property type="entry name" value="nadE"/>
    <property type="match status" value="1"/>
</dbReference>
<dbReference type="InterPro" id="IPR014729">
    <property type="entry name" value="Rossmann-like_a/b/a_fold"/>
</dbReference>